<dbReference type="InterPro" id="IPR038175">
    <property type="entry name" value="CBM21_dom_sf"/>
</dbReference>
<dbReference type="PROSITE" id="PS51873">
    <property type="entry name" value="TRIAD"/>
    <property type="match status" value="1"/>
</dbReference>
<dbReference type="CDD" id="cd20335">
    <property type="entry name" value="BRcat_RBR"/>
    <property type="match status" value="1"/>
</dbReference>
<proteinExistence type="predicted"/>
<organism evidence="11 12">
    <name type="scientific">Gigaspora margarita</name>
    <dbReference type="NCBI Taxonomy" id="4874"/>
    <lineage>
        <taxon>Eukaryota</taxon>
        <taxon>Fungi</taxon>
        <taxon>Fungi incertae sedis</taxon>
        <taxon>Mucoromycota</taxon>
        <taxon>Glomeromycotina</taxon>
        <taxon>Glomeromycetes</taxon>
        <taxon>Diversisporales</taxon>
        <taxon>Gigasporaceae</taxon>
        <taxon>Gigaspora</taxon>
    </lineage>
</organism>
<dbReference type="Proteomes" id="UP000439903">
    <property type="component" value="Unassembled WGS sequence"/>
</dbReference>
<keyword evidence="12" id="KW-1185">Reference proteome</keyword>
<evidence type="ECO:0000256" key="6">
    <source>
        <dbReference type="ARBA" id="ARBA00022771"/>
    </source>
</evidence>
<dbReference type="PROSITE" id="PS00518">
    <property type="entry name" value="ZF_RING_1"/>
    <property type="match status" value="1"/>
</dbReference>
<protein>
    <recommendedName>
        <fullName evidence="2">RBR-type E3 ubiquitin transferase</fullName>
        <ecNumber evidence="2">2.3.2.31</ecNumber>
    </recommendedName>
</protein>
<keyword evidence="7" id="KW-0833">Ubl conjugation pathway</keyword>
<dbReference type="Pfam" id="PF01485">
    <property type="entry name" value="IBR"/>
    <property type="match status" value="1"/>
</dbReference>
<gene>
    <name evidence="11" type="ORF">F8M41_003193</name>
</gene>
<accession>A0A8H4AYD4</accession>
<sequence>MDNGVSVESIRVVSEIDDLVNLEGKIVMHKVTPVGKQVSIDYTTDLWETYYNVLAKESCSLSSEKDLYLFEVSTFKNPNAPLYLEFAVKCDIAGSVFWTNGYQFLYDEDSQKEFFFNEFQSSSPSPSSISSPVDNEKECILCLEEFDCNEFVKITDQCNHENDICKKCIRKHVKKEILDNEEDNELLNEGNFDILCPDDDCRAVLKEQDVKRFVSEKMFNRYEQLKLNFTLSLIPNFYRCTNQDCYSGQIHEGEDTSPIMTCIACNQKSCVVHNLPFDNIRFCCPECEKLEPVSPSNPSNEAEGTEVKKKRTSLWKRLMPDKKNSPKLREIEIEKENAKLLLKNLEELEKAEIRKQQEEKRKSHKVKKQEKKSEDYIRQLKQCPACKSRIQKSGGCDKMTCGNPRCRHEFCWICLAENQNHRTDCKYYK</sequence>
<evidence type="ECO:0000256" key="5">
    <source>
        <dbReference type="ARBA" id="ARBA00022737"/>
    </source>
</evidence>
<dbReference type="InterPro" id="IPR013083">
    <property type="entry name" value="Znf_RING/FYVE/PHD"/>
</dbReference>
<dbReference type="InterPro" id="IPR044066">
    <property type="entry name" value="TRIAD_supradom"/>
</dbReference>
<keyword evidence="6" id="KW-0863">Zinc-finger</keyword>
<dbReference type="InterPro" id="IPR002867">
    <property type="entry name" value="IBR_dom"/>
</dbReference>
<evidence type="ECO:0000313" key="11">
    <source>
        <dbReference type="EMBL" id="KAF0543982.1"/>
    </source>
</evidence>
<dbReference type="AlphaFoldDB" id="A0A8H4AYD4"/>
<dbReference type="EMBL" id="WTPW01000129">
    <property type="protein sequence ID" value="KAF0543982.1"/>
    <property type="molecule type" value="Genomic_DNA"/>
</dbReference>
<comment type="catalytic activity">
    <reaction evidence="1">
        <text>[E2 ubiquitin-conjugating enzyme]-S-ubiquitinyl-L-cysteine + [acceptor protein]-L-lysine = [E2 ubiquitin-conjugating enzyme]-L-cysteine + [acceptor protein]-N(6)-ubiquitinyl-L-lysine.</text>
        <dbReference type="EC" id="2.3.2.31"/>
    </reaction>
</comment>
<dbReference type="SMART" id="SM00647">
    <property type="entry name" value="IBR"/>
    <property type="match status" value="2"/>
</dbReference>
<dbReference type="InterPro" id="IPR017907">
    <property type="entry name" value="Znf_RING_CS"/>
</dbReference>
<dbReference type="Pfam" id="PF22191">
    <property type="entry name" value="IBR_1"/>
    <property type="match status" value="1"/>
</dbReference>
<keyword evidence="5" id="KW-0677">Repeat</keyword>
<dbReference type="Gene3D" id="2.60.40.2440">
    <property type="entry name" value="Carbohydrate binding type-21 domain"/>
    <property type="match status" value="1"/>
</dbReference>
<keyword evidence="3" id="KW-0808">Transferase</keyword>
<dbReference type="SUPFAM" id="SSF57850">
    <property type="entry name" value="RING/U-box"/>
    <property type="match status" value="3"/>
</dbReference>
<dbReference type="Gene3D" id="1.20.120.1750">
    <property type="match status" value="1"/>
</dbReference>
<keyword evidence="4" id="KW-0479">Metal-binding</keyword>
<evidence type="ECO:0000256" key="9">
    <source>
        <dbReference type="SAM" id="Coils"/>
    </source>
</evidence>
<dbReference type="EC" id="2.3.2.31" evidence="2"/>
<evidence type="ECO:0000256" key="8">
    <source>
        <dbReference type="ARBA" id="ARBA00022833"/>
    </source>
</evidence>
<dbReference type="PANTHER" id="PTHR11685">
    <property type="entry name" value="RBR FAMILY RING FINGER AND IBR DOMAIN-CONTAINING"/>
    <property type="match status" value="1"/>
</dbReference>
<dbReference type="OrthoDB" id="1431934at2759"/>
<name>A0A8H4AYD4_GIGMA</name>
<dbReference type="GO" id="GO:0008270">
    <property type="term" value="F:zinc ion binding"/>
    <property type="evidence" value="ECO:0007669"/>
    <property type="project" value="UniProtKB-KW"/>
</dbReference>
<evidence type="ECO:0000256" key="3">
    <source>
        <dbReference type="ARBA" id="ARBA00022679"/>
    </source>
</evidence>
<keyword evidence="8" id="KW-0862">Zinc</keyword>
<dbReference type="GO" id="GO:0016567">
    <property type="term" value="P:protein ubiquitination"/>
    <property type="evidence" value="ECO:0007669"/>
    <property type="project" value="InterPro"/>
</dbReference>
<evidence type="ECO:0000256" key="2">
    <source>
        <dbReference type="ARBA" id="ARBA00012251"/>
    </source>
</evidence>
<evidence type="ECO:0000256" key="1">
    <source>
        <dbReference type="ARBA" id="ARBA00001798"/>
    </source>
</evidence>
<evidence type="ECO:0000256" key="4">
    <source>
        <dbReference type="ARBA" id="ARBA00022723"/>
    </source>
</evidence>
<dbReference type="Gene3D" id="3.30.40.10">
    <property type="entry name" value="Zinc/RING finger domain, C3HC4 (zinc finger)"/>
    <property type="match status" value="1"/>
</dbReference>
<evidence type="ECO:0000313" key="12">
    <source>
        <dbReference type="Proteomes" id="UP000439903"/>
    </source>
</evidence>
<dbReference type="InterPro" id="IPR031127">
    <property type="entry name" value="E3_UB_ligase_RBR"/>
</dbReference>
<feature type="domain" description="RING-type" evidence="10">
    <location>
        <begin position="135"/>
        <end position="429"/>
    </location>
</feature>
<dbReference type="GO" id="GO:0061630">
    <property type="term" value="F:ubiquitin protein ligase activity"/>
    <property type="evidence" value="ECO:0007669"/>
    <property type="project" value="UniProtKB-EC"/>
</dbReference>
<dbReference type="CDD" id="cd22249">
    <property type="entry name" value="UDM1_RNF168_RNF169-like"/>
    <property type="match status" value="1"/>
</dbReference>
<feature type="coiled-coil region" evidence="9">
    <location>
        <begin position="328"/>
        <end position="374"/>
    </location>
</feature>
<comment type="caution">
    <text evidence="11">The sequence shown here is derived from an EMBL/GenBank/DDBJ whole genome shotgun (WGS) entry which is preliminary data.</text>
</comment>
<keyword evidence="9" id="KW-0175">Coiled coil</keyword>
<reference evidence="11 12" key="1">
    <citation type="journal article" date="2019" name="Environ. Microbiol.">
        <title>At the nexus of three kingdoms: the genome of the mycorrhizal fungus Gigaspora margarita provides insights into plant, endobacterial and fungal interactions.</title>
        <authorList>
            <person name="Venice F."/>
            <person name="Ghignone S."/>
            <person name="Salvioli di Fossalunga A."/>
            <person name="Amselem J."/>
            <person name="Novero M."/>
            <person name="Xianan X."/>
            <person name="Sedzielewska Toro K."/>
            <person name="Morin E."/>
            <person name="Lipzen A."/>
            <person name="Grigoriev I.V."/>
            <person name="Henrissat B."/>
            <person name="Martin F.M."/>
            <person name="Bonfante P."/>
        </authorList>
    </citation>
    <scope>NUCLEOTIDE SEQUENCE [LARGE SCALE GENOMIC DNA]</scope>
    <source>
        <strain evidence="11 12">BEG34</strain>
    </source>
</reference>
<evidence type="ECO:0000259" key="10">
    <source>
        <dbReference type="PROSITE" id="PS51873"/>
    </source>
</evidence>
<evidence type="ECO:0000256" key="7">
    <source>
        <dbReference type="ARBA" id="ARBA00022786"/>
    </source>
</evidence>